<dbReference type="AlphaFoldDB" id="A0A0N5AUN2"/>
<dbReference type="GO" id="GO:0005739">
    <property type="term" value="C:mitochondrion"/>
    <property type="evidence" value="ECO:0007669"/>
    <property type="project" value="TreeGrafter"/>
</dbReference>
<dbReference type="PANTHER" id="PTHR11851:SF143">
    <property type="entry name" value="CYTOCHROME B-C1 COMPLEX SUBUNIT 1, MITOCHONDRIAL"/>
    <property type="match status" value="1"/>
</dbReference>
<dbReference type="STRING" id="451379.A0A0N5AUN2"/>
<dbReference type="Pfam" id="PF05193">
    <property type="entry name" value="Peptidase_M16_C"/>
    <property type="match status" value="1"/>
</dbReference>
<accession>A0A0N5AUN2</accession>
<reference evidence="5" key="1">
    <citation type="submission" date="2016-04" db="UniProtKB">
        <authorList>
            <consortium name="WormBaseParasite"/>
        </authorList>
    </citation>
    <scope>IDENTIFICATION</scope>
</reference>
<feature type="signal peptide" evidence="1">
    <location>
        <begin position="1"/>
        <end position="21"/>
    </location>
</feature>
<feature type="domain" description="Peptidase M16 C-terminal" evidence="3">
    <location>
        <begin position="204"/>
        <end position="382"/>
    </location>
</feature>
<feature type="chain" id="PRO_5007419254" evidence="1">
    <location>
        <begin position="22"/>
        <end position="463"/>
    </location>
</feature>
<dbReference type="Pfam" id="PF00675">
    <property type="entry name" value="Peptidase_M16"/>
    <property type="match status" value="1"/>
</dbReference>
<evidence type="ECO:0000313" key="4">
    <source>
        <dbReference type="Proteomes" id="UP000046393"/>
    </source>
</evidence>
<dbReference type="SUPFAM" id="SSF63411">
    <property type="entry name" value="LuxS/MPP-like metallohydrolase"/>
    <property type="match status" value="2"/>
</dbReference>
<evidence type="ECO:0000259" key="2">
    <source>
        <dbReference type="Pfam" id="PF00675"/>
    </source>
</evidence>
<protein>
    <submittedName>
        <fullName evidence="5">Peptidase_M16 domain-containing protein</fullName>
    </submittedName>
</protein>
<dbReference type="InterPro" id="IPR007863">
    <property type="entry name" value="Peptidase_M16_C"/>
</dbReference>
<dbReference type="InterPro" id="IPR050361">
    <property type="entry name" value="MPP/UQCRC_Complex"/>
</dbReference>
<organism evidence="4 5">
    <name type="scientific">Syphacia muris</name>
    <dbReference type="NCBI Taxonomy" id="451379"/>
    <lineage>
        <taxon>Eukaryota</taxon>
        <taxon>Metazoa</taxon>
        <taxon>Ecdysozoa</taxon>
        <taxon>Nematoda</taxon>
        <taxon>Chromadorea</taxon>
        <taxon>Rhabditida</taxon>
        <taxon>Spirurina</taxon>
        <taxon>Oxyuridomorpha</taxon>
        <taxon>Oxyuroidea</taxon>
        <taxon>Oxyuridae</taxon>
        <taxon>Syphacia</taxon>
    </lineage>
</organism>
<dbReference type="GO" id="GO:0046872">
    <property type="term" value="F:metal ion binding"/>
    <property type="evidence" value="ECO:0007669"/>
    <property type="project" value="InterPro"/>
</dbReference>
<dbReference type="InterPro" id="IPR011765">
    <property type="entry name" value="Pept_M16_N"/>
</dbReference>
<keyword evidence="1" id="KW-0732">Signal</keyword>
<proteinExistence type="predicted"/>
<dbReference type="PANTHER" id="PTHR11851">
    <property type="entry name" value="METALLOPROTEASE"/>
    <property type="match status" value="1"/>
</dbReference>
<dbReference type="WBParaSite" id="SMUV_0000857001-mRNA-1">
    <property type="protein sequence ID" value="SMUV_0000857001-mRNA-1"/>
    <property type="gene ID" value="SMUV_0000857001"/>
</dbReference>
<dbReference type="Gene3D" id="3.30.830.10">
    <property type="entry name" value="Metalloenzyme, LuxS/M16 peptidase-like"/>
    <property type="match status" value="2"/>
</dbReference>
<dbReference type="Proteomes" id="UP000046393">
    <property type="component" value="Unplaced"/>
</dbReference>
<evidence type="ECO:0000259" key="3">
    <source>
        <dbReference type="Pfam" id="PF05193"/>
    </source>
</evidence>
<keyword evidence="4" id="KW-1185">Reference proteome</keyword>
<evidence type="ECO:0000256" key="1">
    <source>
        <dbReference type="SAM" id="SignalP"/>
    </source>
</evidence>
<dbReference type="InterPro" id="IPR011249">
    <property type="entry name" value="Metalloenz_LuxS/M16"/>
</dbReference>
<name>A0A0N5AUN2_9BILA</name>
<evidence type="ECO:0000313" key="5">
    <source>
        <dbReference type="WBParaSite" id="SMUV_0000857001-mRNA-1"/>
    </source>
</evidence>
<feature type="domain" description="Peptidase M16 N-terminal" evidence="2">
    <location>
        <begin position="51"/>
        <end position="197"/>
    </location>
</feature>
<sequence length="463" mass="52280">MNTSLLYVALFLVVFLRLTLFKACQQCLTASQVFQRSTLQPKITVLDNGLKVVSENNGKPFATVGVWIDSGVSCENDANNGISNFLQHLFFKGTEKRTPTKLRNDLLKVGSRLSSYVDRDRVVIYINLVESVDISAVDIIADVLLNSKFDNEAIELERCYIMKEIEVMENDPLSGVFDLLHKAAFQETRMERSLLGTLDTVKNLDRTMLKNFLAERYIAPRMALVGVGGVEHATLIDLSKKYFHGLKARSRHLPGESEIRFTGSEVRYRDDSLPYMYGAVAVEGFEFGHPDIIPLQVAQTIVGEWDQTVAHSKNLPSRLARKVCSISDVLSYKCFLTTYKNCGLFGLYFTAKGENIAYLVTFLRAYMSTSVTDEDVECAKNMLKANIFGTMESNFGRADYIGRSVLISLGEIENRINAVNKKMIRDTVMRDVYDRDIVVSAIGRTEAFPDYLLLRCGMSWWRL</sequence>